<keyword evidence="3" id="KW-0964">Secreted</keyword>
<sequence length="138" mass="15136">MLVCSFAFLLRVLHLNPLYLDNFPPIHLGPGMLKRFDYQTIILIVICAGILTALFVLIGVVLCLYSKVVKALDAARIVKEADVALSCIDPCKVTHEKIIRVKPIPTESFRTLQCCDSCNVFADVGALQPCICSVSEGL</sequence>
<evidence type="ECO:0000313" key="7">
    <source>
        <dbReference type="Proteomes" id="UP001488838"/>
    </source>
</evidence>
<proteinExistence type="inferred from homology"/>
<evidence type="ECO:0000256" key="2">
    <source>
        <dbReference type="ARBA" id="ARBA00007386"/>
    </source>
</evidence>
<dbReference type="PANTHER" id="PTHR35860:SF4">
    <property type="entry name" value="PROTEIN FAM24A-LIKE"/>
    <property type="match status" value="1"/>
</dbReference>
<keyword evidence="7" id="KW-1185">Reference proteome</keyword>
<evidence type="ECO:0000256" key="3">
    <source>
        <dbReference type="ARBA" id="ARBA00022525"/>
    </source>
</evidence>
<keyword evidence="4" id="KW-0732">Signal</keyword>
<keyword evidence="5" id="KW-0812">Transmembrane</keyword>
<gene>
    <name evidence="6" type="ORF">U0070_001691</name>
</gene>
<keyword evidence="5" id="KW-1133">Transmembrane helix</keyword>
<dbReference type="AlphaFoldDB" id="A0AAW0JBL1"/>
<feature type="transmembrane region" description="Helical" evidence="5">
    <location>
        <begin position="39"/>
        <end position="65"/>
    </location>
</feature>
<dbReference type="PANTHER" id="PTHR35860">
    <property type="entry name" value="PROTEIN FAM24B"/>
    <property type="match status" value="1"/>
</dbReference>
<comment type="subcellular location">
    <subcellularLocation>
        <location evidence="1">Secreted</location>
    </subcellularLocation>
</comment>
<organism evidence="6 7">
    <name type="scientific">Myodes glareolus</name>
    <name type="common">Bank vole</name>
    <name type="synonym">Clethrionomys glareolus</name>
    <dbReference type="NCBI Taxonomy" id="447135"/>
    <lineage>
        <taxon>Eukaryota</taxon>
        <taxon>Metazoa</taxon>
        <taxon>Chordata</taxon>
        <taxon>Craniata</taxon>
        <taxon>Vertebrata</taxon>
        <taxon>Euteleostomi</taxon>
        <taxon>Mammalia</taxon>
        <taxon>Eutheria</taxon>
        <taxon>Euarchontoglires</taxon>
        <taxon>Glires</taxon>
        <taxon>Rodentia</taxon>
        <taxon>Myomorpha</taxon>
        <taxon>Muroidea</taxon>
        <taxon>Cricetidae</taxon>
        <taxon>Arvicolinae</taxon>
        <taxon>Myodes</taxon>
    </lineage>
</organism>
<evidence type="ECO:0000256" key="4">
    <source>
        <dbReference type="ARBA" id="ARBA00022729"/>
    </source>
</evidence>
<dbReference type="GO" id="GO:0005576">
    <property type="term" value="C:extracellular region"/>
    <property type="evidence" value="ECO:0007669"/>
    <property type="project" value="UniProtKB-SubCell"/>
</dbReference>
<protein>
    <recommendedName>
        <fullName evidence="8">Protein FAM24A</fullName>
    </recommendedName>
</protein>
<dbReference type="EMBL" id="JBBHLL010000047">
    <property type="protein sequence ID" value="KAK7824220.1"/>
    <property type="molecule type" value="Genomic_DNA"/>
</dbReference>
<dbReference type="InterPro" id="IPR028122">
    <property type="entry name" value="FAM24"/>
</dbReference>
<comment type="caution">
    <text evidence="6">The sequence shown here is derived from an EMBL/GenBank/DDBJ whole genome shotgun (WGS) entry which is preliminary data.</text>
</comment>
<dbReference type="Pfam" id="PF15193">
    <property type="entry name" value="FAM24"/>
    <property type="match status" value="1"/>
</dbReference>
<accession>A0AAW0JBL1</accession>
<evidence type="ECO:0000256" key="1">
    <source>
        <dbReference type="ARBA" id="ARBA00004613"/>
    </source>
</evidence>
<name>A0AAW0JBL1_MYOGA</name>
<dbReference type="Proteomes" id="UP001488838">
    <property type="component" value="Unassembled WGS sequence"/>
</dbReference>
<comment type="similarity">
    <text evidence="2">Belongs to the FAM24 family.</text>
</comment>
<keyword evidence="5" id="KW-0472">Membrane</keyword>
<evidence type="ECO:0000256" key="5">
    <source>
        <dbReference type="SAM" id="Phobius"/>
    </source>
</evidence>
<reference evidence="6 7" key="1">
    <citation type="journal article" date="2023" name="bioRxiv">
        <title>Conserved and derived expression patterns and positive selection on dental genes reveal complex evolutionary context of ever-growing rodent molars.</title>
        <authorList>
            <person name="Calamari Z.T."/>
            <person name="Song A."/>
            <person name="Cohen E."/>
            <person name="Akter M."/>
            <person name="Roy R.D."/>
            <person name="Hallikas O."/>
            <person name="Christensen M.M."/>
            <person name="Li P."/>
            <person name="Marangoni P."/>
            <person name="Jernvall J."/>
            <person name="Klein O.D."/>
        </authorList>
    </citation>
    <scope>NUCLEOTIDE SEQUENCE [LARGE SCALE GENOMIC DNA]</scope>
    <source>
        <strain evidence="6">V071</strain>
    </source>
</reference>
<evidence type="ECO:0000313" key="6">
    <source>
        <dbReference type="EMBL" id="KAK7824220.1"/>
    </source>
</evidence>
<evidence type="ECO:0008006" key="8">
    <source>
        <dbReference type="Google" id="ProtNLM"/>
    </source>
</evidence>